<reference evidence="1 2" key="1">
    <citation type="journal article" date="2019" name="Emerg. Microbes Infect.">
        <title>Comprehensive subspecies identification of 175 nontuberculous mycobacteria species based on 7547 genomic profiles.</title>
        <authorList>
            <person name="Matsumoto Y."/>
            <person name="Kinjo T."/>
            <person name="Motooka D."/>
            <person name="Nabeya D."/>
            <person name="Jung N."/>
            <person name="Uechi K."/>
            <person name="Horii T."/>
            <person name="Iida T."/>
            <person name="Fujita J."/>
            <person name="Nakamura S."/>
        </authorList>
    </citation>
    <scope>NUCLEOTIDE SEQUENCE [LARGE SCALE GENOMIC DNA]</scope>
    <source>
        <strain evidence="1 2">JCM 12405</strain>
    </source>
</reference>
<dbReference type="AlphaFoldDB" id="A0A7I7VST8"/>
<organism evidence="1 2">
    <name type="scientific">Mycolicibacterium doricum</name>
    <dbReference type="NCBI Taxonomy" id="126673"/>
    <lineage>
        <taxon>Bacteria</taxon>
        <taxon>Bacillati</taxon>
        <taxon>Actinomycetota</taxon>
        <taxon>Actinomycetes</taxon>
        <taxon>Mycobacteriales</taxon>
        <taxon>Mycobacteriaceae</taxon>
        <taxon>Mycolicibacterium</taxon>
    </lineage>
</organism>
<gene>
    <name evidence="1" type="ORF">MDOR_25330</name>
</gene>
<dbReference type="EMBL" id="AP022605">
    <property type="protein sequence ID" value="BBZ08364.1"/>
    <property type="molecule type" value="Genomic_DNA"/>
</dbReference>
<dbReference type="Proteomes" id="UP000467201">
    <property type="component" value="Chromosome"/>
</dbReference>
<accession>A0A7I7VST8</accession>
<dbReference type="KEGG" id="mdr:MDOR_25330"/>
<evidence type="ECO:0000313" key="2">
    <source>
        <dbReference type="Proteomes" id="UP000467201"/>
    </source>
</evidence>
<sequence length="53" mass="5781">MLLHTLNIRLSREQLGYIANHAHDEAVDNVSIARCICAAGRLQAVTNALRPVA</sequence>
<proteinExistence type="predicted"/>
<evidence type="ECO:0000313" key="1">
    <source>
        <dbReference type="EMBL" id="BBZ08364.1"/>
    </source>
</evidence>
<protein>
    <submittedName>
        <fullName evidence="1">Uncharacterized protein</fullName>
    </submittedName>
</protein>
<name>A0A7I7VST8_9MYCO</name>